<reference evidence="10 11" key="1">
    <citation type="journal article" date="2020" name="Microorganisms">
        <title>Osmotic Adaptation and Compatible Solute Biosynthesis of Phototrophic Bacteria as Revealed from Genome Analyses.</title>
        <authorList>
            <person name="Imhoff J.F."/>
            <person name="Rahn T."/>
            <person name="Kunzel S."/>
            <person name="Keller A."/>
            <person name="Neulinger S.C."/>
        </authorList>
    </citation>
    <scope>NUCLEOTIDE SEQUENCE [LARGE SCALE GENOMIC DNA]</scope>
    <source>
        <strain evidence="10 11">DSM 25653</strain>
    </source>
</reference>
<dbReference type="AlphaFoldDB" id="A0A9X1B710"/>
<evidence type="ECO:0000256" key="6">
    <source>
        <dbReference type="ARBA" id="ARBA00023125"/>
    </source>
</evidence>
<dbReference type="GO" id="GO:1902208">
    <property type="term" value="P:regulation of bacterial-type flagellum assembly"/>
    <property type="evidence" value="ECO:0007669"/>
    <property type="project" value="InterPro"/>
</dbReference>
<evidence type="ECO:0000313" key="11">
    <source>
        <dbReference type="Proteomes" id="UP001138768"/>
    </source>
</evidence>
<accession>A0A9X1B710</accession>
<keyword evidence="5" id="KW-0805">Transcription regulation</keyword>
<evidence type="ECO:0000256" key="4">
    <source>
        <dbReference type="ARBA" id="ARBA00022833"/>
    </source>
</evidence>
<keyword evidence="11" id="KW-1185">Reference proteome</keyword>
<evidence type="ECO:0008006" key="12">
    <source>
        <dbReference type="Google" id="ProtNLM"/>
    </source>
</evidence>
<sequence length="228" mass="25194">MILEHHAKMRLAIELIARRARISIVHQETGLSRPMLREVYREYHGVPAPSGQLPGLGGAMMGTRRQQLQASLFAVLYLRCGGNRLIRHLPGHRTRSIYAAIEAHDQCQHLLGAGRSLDMTRCWVASCDLQVGAARLISCLRCEVPYLIADQLRFDDGCPICALYRAQRAPTSVPREAETNGVATPNEASARTLLLPEERGFLRWQGRLRPPPTRGRQPVHAGGPATGG</sequence>
<dbReference type="SUPFAM" id="SSF160930">
    <property type="entry name" value="FlhC-like"/>
    <property type="match status" value="1"/>
</dbReference>
<dbReference type="InterPro" id="IPR007944">
    <property type="entry name" value="FlhC"/>
</dbReference>
<keyword evidence="3" id="KW-1005">Bacterial flagellum biogenesis</keyword>
<dbReference type="GO" id="GO:0044781">
    <property type="term" value="P:bacterial-type flagellum organization"/>
    <property type="evidence" value="ECO:0007669"/>
    <property type="project" value="UniProtKB-KW"/>
</dbReference>
<evidence type="ECO:0000256" key="7">
    <source>
        <dbReference type="ARBA" id="ARBA00023159"/>
    </source>
</evidence>
<proteinExistence type="predicted"/>
<keyword evidence="7" id="KW-0010">Activator</keyword>
<evidence type="ECO:0000256" key="3">
    <source>
        <dbReference type="ARBA" id="ARBA00022795"/>
    </source>
</evidence>
<feature type="region of interest" description="Disordered" evidence="9">
    <location>
        <begin position="205"/>
        <end position="228"/>
    </location>
</feature>
<dbReference type="RefSeq" id="WP_200250509.1">
    <property type="nucleotide sequence ID" value="NZ_NRRY01000073.1"/>
</dbReference>
<dbReference type="GO" id="GO:0046872">
    <property type="term" value="F:metal ion binding"/>
    <property type="evidence" value="ECO:0007669"/>
    <property type="project" value="UniProtKB-KW"/>
</dbReference>
<evidence type="ECO:0000256" key="5">
    <source>
        <dbReference type="ARBA" id="ARBA00023015"/>
    </source>
</evidence>
<dbReference type="Pfam" id="PF05280">
    <property type="entry name" value="FlhC"/>
    <property type="match status" value="1"/>
</dbReference>
<protein>
    <recommendedName>
        <fullName evidence="12">Flagellar transcriptional regulator FlhC</fullName>
    </recommendedName>
</protein>
<dbReference type="Proteomes" id="UP001138768">
    <property type="component" value="Unassembled WGS sequence"/>
</dbReference>
<organism evidence="10 11">
    <name type="scientific">Lamprobacter modestohalophilus</name>
    <dbReference type="NCBI Taxonomy" id="1064514"/>
    <lineage>
        <taxon>Bacteria</taxon>
        <taxon>Pseudomonadati</taxon>
        <taxon>Pseudomonadota</taxon>
        <taxon>Gammaproteobacteria</taxon>
        <taxon>Chromatiales</taxon>
        <taxon>Chromatiaceae</taxon>
        <taxon>Lamprobacter</taxon>
    </lineage>
</organism>
<comment type="caution">
    <text evidence="10">The sequence shown here is derived from an EMBL/GenBank/DDBJ whole genome shotgun (WGS) entry which is preliminary data.</text>
</comment>
<keyword evidence="2" id="KW-0479">Metal-binding</keyword>
<keyword evidence="1" id="KW-0963">Cytoplasm</keyword>
<gene>
    <name evidence="10" type="ORF">CKO42_24005</name>
</gene>
<keyword evidence="4" id="KW-0862">Zinc</keyword>
<keyword evidence="6" id="KW-0238">DNA-binding</keyword>
<dbReference type="GO" id="GO:0045893">
    <property type="term" value="P:positive regulation of DNA-templated transcription"/>
    <property type="evidence" value="ECO:0007669"/>
    <property type="project" value="InterPro"/>
</dbReference>
<evidence type="ECO:0000256" key="9">
    <source>
        <dbReference type="SAM" id="MobiDB-lite"/>
    </source>
</evidence>
<keyword evidence="8" id="KW-0804">Transcription</keyword>
<evidence type="ECO:0000256" key="1">
    <source>
        <dbReference type="ARBA" id="ARBA00022490"/>
    </source>
</evidence>
<evidence type="ECO:0000313" key="10">
    <source>
        <dbReference type="EMBL" id="MBK1621421.1"/>
    </source>
</evidence>
<name>A0A9X1B710_9GAMM</name>
<evidence type="ECO:0000256" key="8">
    <source>
        <dbReference type="ARBA" id="ARBA00023163"/>
    </source>
</evidence>
<dbReference type="GO" id="GO:0003677">
    <property type="term" value="F:DNA binding"/>
    <property type="evidence" value="ECO:0007669"/>
    <property type="project" value="UniProtKB-KW"/>
</dbReference>
<dbReference type="EMBL" id="NRRY01000073">
    <property type="protein sequence ID" value="MBK1621421.1"/>
    <property type="molecule type" value="Genomic_DNA"/>
</dbReference>
<evidence type="ECO:0000256" key="2">
    <source>
        <dbReference type="ARBA" id="ARBA00022723"/>
    </source>
</evidence>